<evidence type="ECO:0000313" key="2">
    <source>
        <dbReference type="Proteomes" id="UP000245624"/>
    </source>
</evidence>
<protein>
    <submittedName>
        <fullName evidence="1">Uncharacterized protein</fullName>
    </submittedName>
</protein>
<dbReference type="Proteomes" id="UP000245624">
    <property type="component" value="Unassembled WGS sequence"/>
</dbReference>
<dbReference type="EMBL" id="QGTD01000021">
    <property type="protein sequence ID" value="PWU66550.1"/>
    <property type="molecule type" value="Genomic_DNA"/>
</dbReference>
<name>A0A317KUZ2_9BACI</name>
<dbReference type="AlphaFoldDB" id="A0A317KUZ2"/>
<gene>
    <name evidence="1" type="ORF">DLJ74_19185</name>
</gene>
<organism evidence="1 2">
    <name type="scientific">Gracilibacillus dipsosauri</name>
    <dbReference type="NCBI Taxonomy" id="178340"/>
    <lineage>
        <taxon>Bacteria</taxon>
        <taxon>Bacillati</taxon>
        <taxon>Bacillota</taxon>
        <taxon>Bacilli</taxon>
        <taxon>Bacillales</taxon>
        <taxon>Bacillaceae</taxon>
        <taxon>Gracilibacillus</taxon>
    </lineage>
</organism>
<accession>A0A317KUZ2</accession>
<proteinExistence type="predicted"/>
<reference evidence="1 2" key="1">
    <citation type="submission" date="2018-05" db="EMBL/GenBank/DDBJ databases">
        <title>Genomic analysis of Gracilibacillus dipsosauri DD1 reveals novel features of a salt-tolerant amylase.</title>
        <authorList>
            <person name="Deutch C.E."/>
            <person name="Yang S."/>
        </authorList>
    </citation>
    <scope>NUCLEOTIDE SEQUENCE [LARGE SCALE GENOMIC DNA]</scope>
    <source>
        <strain evidence="1 2">DD1</strain>
    </source>
</reference>
<dbReference type="RefSeq" id="WP_109985685.1">
    <property type="nucleotide sequence ID" value="NZ_QGTD01000021.1"/>
</dbReference>
<keyword evidence="2" id="KW-1185">Reference proteome</keyword>
<evidence type="ECO:0000313" key="1">
    <source>
        <dbReference type="EMBL" id="PWU66550.1"/>
    </source>
</evidence>
<sequence length="108" mass="12448">MEKKIYNGYAFTENEREKGKINREIYSELTEKYSIYQNDIYFNPDPEVNTDNFDVVIGRKPGYAHAEYNIIRNGPGLSTEELLLICDGGNLCFGGRRLSSNRLRVSED</sequence>
<comment type="caution">
    <text evidence="1">The sequence shown here is derived from an EMBL/GenBank/DDBJ whole genome shotgun (WGS) entry which is preliminary data.</text>
</comment>
<dbReference type="OrthoDB" id="3010389at2"/>